<dbReference type="PANTHER" id="PTHR33840">
    <property type="match status" value="1"/>
</dbReference>
<accession>A0AA91Z7C6</accession>
<reference evidence="2 4" key="1">
    <citation type="submission" date="2017-09" db="EMBL/GenBank/DDBJ databases">
        <title>Bacterial and phytoplankton interrelationship in Kongsfjorden, an Arctic fjord.</title>
        <authorList>
            <person name="Sinha R."/>
            <person name="Krishnan K."/>
        </authorList>
    </citation>
    <scope>NUCLEOTIDE SEQUENCE [LARGE SCALE GENOMIC DNA]</scope>
    <source>
        <strain evidence="2 4">58</strain>
    </source>
</reference>
<dbReference type="Gene3D" id="2.60.200.60">
    <property type="match status" value="1"/>
</dbReference>
<evidence type="ECO:0000313" key="4">
    <source>
        <dbReference type="Proteomes" id="UP000243750"/>
    </source>
</evidence>
<evidence type="ECO:0000313" key="3">
    <source>
        <dbReference type="EMBL" id="QFY55373.1"/>
    </source>
</evidence>
<evidence type="ECO:0000313" key="5">
    <source>
        <dbReference type="Proteomes" id="UP000344571"/>
    </source>
</evidence>
<organism evidence="2 4">
    <name type="scientific">Halopseudomonas pelagia</name>
    <dbReference type="NCBI Taxonomy" id="553151"/>
    <lineage>
        <taxon>Bacteria</taxon>
        <taxon>Pseudomonadati</taxon>
        <taxon>Pseudomonadota</taxon>
        <taxon>Gammaproteobacteria</taxon>
        <taxon>Pseudomonadales</taxon>
        <taxon>Pseudomonadaceae</taxon>
        <taxon>Halopseudomonas</taxon>
    </lineage>
</organism>
<proteinExistence type="predicted"/>
<evidence type="ECO:0000313" key="2">
    <source>
        <dbReference type="EMBL" id="PCD00670.1"/>
    </source>
</evidence>
<keyword evidence="5" id="KW-1185">Reference proteome</keyword>
<dbReference type="Proteomes" id="UP000243750">
    <property type="component" value="Unassembled WGS sequence"/>
</dbReference>
<dbReference type="EMBL" id="NWMT01000063">
    <property type="protein sequence ID" value="PCD00670.1"/>
    <property type="molecule type" value="Genomic_DNA"/>
</dbReference>
<dbReference type="Pfam" id="PF05488">
    <property type="entry name" value="PAAR_motif"/>
    <property type="match status" value="1"/>
</dbReference>
<dbReference type="AlphaFoldDB" id="A0AA91Z7C6"/>
<protein>
    <submittedName>
        <fullName evidence="3">DUF2235 domain-containing protein</fullName>
    </submittedName>
    <submittedName>
        <fullName evidence="2">Type IV secretion protein Rhs</fullName>
    </submittedName>
</protein>
<reference evidence="3 5" key="2">
    <citation type="submission" date="2018-10" db="EMBL/GenBank/DDBJ databases">
        <title>Complete genome sequence of Pseudomonas pelagia strain Kongs-67.</title>
        <authorList>
            <person name="Sinha R.K."/>
            <person name="Krishnan K."/>
        </authorList>
    </citation>
    <scope>NUCLEOTIDE SEQUENCE [LARGE SCALE GENOMIC DNA]</scope>
    <source>
        <strain evidence="3 5">Kongs-67</strain>
    </source>
</reference>
<feature type="compositionally biased region" description="Polar residues" evidence="1">
    <location>
        <begin position="21"/>
        <end position="32"/>
    </location>
</feature>
<name>A0AA91Z7C6_9GAMM</name>
<gene>
    <name evidence="2" type="ORF">CO192_05695</name>
    <name evidence="3" type="ORF">EAO82_02660</name>
</gene>
<dbReference type="PANTHER" id="PTHR33840:SF1">
    <property type="entry name" value="TLE1 PHOSPHOLIPASE DOMAIN-CONTAINING PROTEIN"/>
    <property type="match status" value="1"/>
</dbReference>
<sequence>MSGKPAARQGDATQCPKKGHGSSTIVSGSPDVSFNGMPAARLGDKTACGSTITGQVIPNVLINGRPAVVTGSTGAHGDVVIGGSGNIFIGGSVSFGTGSALSAEDANAAQALAPTAHELRQGPQSEQFAETLEYEEEEEETELPLEQRITLRLGMFFDGTGNNLANAALTEQCRRQDLHDFDPETLQAITQLCESRQYRDTNGDGLFDQIPGSSYGNAMTNVALLFDLYEDQADQQLESTAKQAYLKAYIGGAGTRSGGSDSPRGLATGQGDTGVIAGVAQSPNIIIGQLRLLLTNNPHLVIERVEFDIFGFSRGAAAARHFANELLKPDGGMLSNTLNQNSPAYKAGFEWAKHVCINFIGLFDTVAAMVDPLSGDLNPGNARNPGINLYLPPDCARKVVQLTAQHEERYLFSLNQVGPAHEEIALPGVHSDIGGGYPAMMHERLLVDRPRVIPFQRGGDNSSANAIRATRQWDERNTVQMQLMGLGLPGSGEFKREQISRVAPNQRNLDATDTVLTLGLDRKVRGELSRVALRVMHGWSVKFSVPFRSIPDTEKFKLPSELQAIAQTIISQALRGISAPLSPDESRFLQGYYIHRSANWTTSRGLLLNRPRAGGRAIYPDQPQKGYPQ</sequence>
<dbReference type="EMBL" id="CP033116">
    <property type="protein sequence ID" value="QFY55373.1"/>
    <property type="molecule type" value="Genomic_DNA"/>
</dbReference>
<dbReference type="InterPro" id="IPR008727">
    <property type="entry name" value="PAAR_motif"/>
</dbReference>
<dbReference type="RefSeq" id="WP_096345619.1">
    <property type="nucleotide sequence ID" value="NZ_CP033116.1"/>
</dbReference>
<feature type="region of interest" description="Disordered" evidence="1">
    <location>
        <begin position="1"/>
        <end position="32"/>
    </location>
</feature>
<dbReference type="CDD" id="cd14743">
    <property type="entry name" value="PAAR_CT_1"/>
    <property type="match status" value="1"/>
</dbReference>
<evidence type="ECO:0000256" key="1">
    <source>
        <dbReference type="SAM" id="MobiDB-lite"/>
    </source>
</evidence>
<dbReference type="Proteomes" id="UP000344571">
    <property type="component" value="Chromosome"/>
</dbReference>